<name>A0ACC2W818_9TREE</name>
<sequence length="592" mass="66872">MAQKCLPVRQLDRICFIPLRAIRHLPPQHQYSTRTSQPEVYDQPVFEIAESKNNEQSANVSIEKNKHHENSAPWSNGNYGGTISAVNSNSASLRRSFLFERNRSPRLSVVGKTSQSSSLSGSERGELLEQLEDEFRQSHKRNEVQRRHKPFDRKSVADPYGMPLPIMDRNLLKPSFETFCSSNGSFPYKEVCDYRGQTAQRSESGGSRANLYAAVSDKFVCQTDFMIRLRQVSAYLPATDSAASSLSAESSSSTHKLPLVRKTYIVPSGLLNDSSEKSKSTEFTPHSTTRVGKSKYVLCRADTFNNLSRKKGKILPDRKSLGHDVEMSSQIVDQITHELQERVYLEMQRLCEAEHDRRISSDNGQEAKLANNGYIKADALDPLLPDEIHAVRQLRMPDRFSKRTVYAFLDLEDGQHRDSSKVQYMDMPMLYLQPTNARVEPGFPLSIPLFKFGQGFPSELSQRIRASLQQSIHSSDLQQSTMIALCSVPNAVDPLDVEQDSGRSNELDTELGDSSCVQLFIALWRLRLWKGLGWTVPAVSDERQKKGSLGHNRRELDVEAETNDVHMRQEESAGQVLQGFDLVQGVMHGKWM</sequence>
<evidence type="ECO:0000313" key="2">
    <source>
        <dbReference type="Proteomes" id="UP001241377"/>
    </source>
</evidence>
<accession>A0ACC2W818</accession>
<reference evidence="1" key="1">
    <citation type="submission" date="2023-04" db="EMBL/GenBank/DDBJ databases">
        <title>Draft Genome sequencing of Naganishia species isolated from polar environments using Oxford Nanopore Technology.</title>
        <authorList>
            <person name="Leo P."/>
            <person name="Venkateswaran K."/>
        </authorList>
    </citation>
    <scope>NUCLEOTIDE SEQUENCE</scope>
    <source>
        <strain evidence="1">MNA-CCFEE 5261</strain>
    </source>
</reference>
<dbReference type="EMBL" id="JASBWR010000025">
    <property type="protein sequence ID" value="KAJ9107191.1"/>
    <property type="molecule type" value="Genomic_DNA"/>
</dbReference>
<proteinExistence type="predicted"/>
<gene>
    <name evidence="1" type="ORF">QFC19_002851</name>
</gene>
<organism evidence="1 2">
    <name type="scientific">Naganishia cerealis</name>
    <dbReference type="NCBI Taxonomy" id="610337"/>
    <lineage>
        <taxon>Eukaryota</taxon>
        <taxon>Fungi</taxon>
        <taxon>Dikarya</taxon>
        <taxon>Basidiomycota</taxon>
        <taxon>Agaricomycotina</taxon>
        <taxon>Tremellomycetes</taxon>
        <taxon>Filobasidiales</taxon>
        <taxon>Filobasidiaceae</taxon>
        <taxon>Naganishia</taxon>
    </lineage>
</organism>
<keyword evidence="2" id="KW-1185">Reference proteome</keyword>
<protein>
    <submittedName>
        <fullName evidence="1">Uncharacterized protein</fullName>
    </submittedName>
</protein>
<evidence type="ECO:0000313" key="1">
    <source>
        <dbReference type="EMBL" id="KAJ9107191.1"/>
    </source>
</evidence>
<comment type="caution">
    <text evidence="1">The sequence shown here is derived from an EMBL/GenBank/DDBJ whole genome shotgun (WGS) entry which is preliminary data.</text>
</comment>
<dbReference type="Proteomes" id="UP001241377">
    <property type="component" value="Unassembled WGS sequence"/>
</dbReference>